<feature type="coiled-coil region" evidence="1">
    <location>
        <begin position="5"/>
        <end position="53"/>
    </location>
</feature>
<evidence type="ECO:0000313" key="2">
    <source>
        <dbReference type="EMBL" id="QPH54849.1"/>
    </source>
</evidence>
<accession>A0A7S9LT77</accession>
<keyword evidence="3" id="KW-1185">Reference proteome</keyword>
<dbReference type="RefSeq" id="WP_196104050.1">
    <property type="nucleotide sequence ID" value="NZ_CP064942.1"/>
</dbReference>
<reference evidence="2 3" key="1">
    <citation type="submission" date="2020-11" db="EMBL/GenBank/DDBJ databases">
        <title>Description of Pontivivens ytuae sp. nov. isolated from deep sea sediment of Mariana Trench.</title>
        <authorList>
            <person name="Wang Z."/>
            <person name="Sun Q.-L."/>
            <person name="Xu X.-D."/>
            <person name="Tang Y.-Z."/>
            <person name="Zhang J."/>
        </authorList>
    </citation>
    <scope>NUCLEOTIDE SEQUENCE [LARGE SCALE GENOMIC DNA]</scope>
    <source>
        <strain evidence="2 3">MT2928</strain>
    </source>
</reference>
<dbReference type="InterPro" id="IPR007236">
    <property type="entry name" value="SlyX"/>
</dbReference>
<dbReference type="Pfam" id="PF04102">
    <property type="entry name" value="SlyX"/>
    <property type="match status" value="1"/>
</dbReference>
<dbReference type="AlphaFoldDB" id="A0A7S9LT77"/>
<protein>
    <submittedName>
        <fullName evidence="2">SlyX family protein</fullName>
    </submittedName>
</protein>
<dbReference type="Proteomes" id="UP000594800">
    <property type="component" value="Chromosome"/>
</dbReference>
<organism evidence="2 3">
    <name type="scientific">Pontivivens ytuae</name>
    <dbReference type="NCBI Taxonomy" id="2789856"/>
    <lineage>
        <taxon>Bacteria</taxon>
        <taxon>Pseudomonadati</taxon>
        <taxon>Pseudomonadota</taxon>
        <taxon>Alphaproteobacteria</taxon>
        <taxon>Rhodobacterales</taxon>
        <taxon>Paracoccaceae</taxon>
        <taxon>Pontivivens</taxon>
    </lineage>
</organism>
<proteinExistence type="predicted"/>
<evidence type="ECO:0000313" key="3">
    <source>
        <dbReference type="Proteomes" id="UP000594800"/>
    </source>
</evidence>
<evidence type="ECO:0000256" key="1">
    <source>
        <dbReference type="SAM" id="Coils"/>
    </source>
</evidence>
<dbReference type="KEGG" id="poz:I0K15_03520"/>
<keyword evidence="1" id="KW-0175">Coiled coil</keyword>
<gene>
    <name evidence="2" type="ORF">I0K15_03520</name>
</gene>
<dbReference type="EMBL" id="CP064942">
    <property type="protein sequence ID" value="QPH54849.1"/>
    <property type="molecule type" value="Genomic_DNA"/>
</dbReference>
<sequence>MSDEIRRLEEALADALRTVEELNEVVTDQAGRIELLERRVALLMQRAAEAEADQLSGLPLADQKPPHW</sequence>
<name>A0A7S9LT77_9RHOB</name>